<dbReference type="PANTHER" id="PTHR30349">
    <property type="entry name" value="PHAGE INTEGRASE-RELATED"/>
    <property type="match status" value="1"/>
</dbReference>
<evidence type="ECO:0000259" key="6">
    <source>
        <dbReference type="PROSITE" id="PS51900"/>
    </source>
</evidence>
<dbReference type="InterPro" id="IPR002104">
    <property type="entry name" value="Integrase_catalytic"/>
</dbReference>
<evidence type="ECO:0000313" key="10">
    <source>
        <dbReference type="Proteomes" id="UP000254396"/>
    </source>
</evidence>
<comment type="similarity">
    <text evidence="1">Belongs to the 'phage' integrase family.</text>
</comment>
<dbReference type="InterPro" id="IPR013762">
    <property type="entry name" value="Integrase-like_cat_sf"/>
</dbReference>
<dbReference type="GO" id="GO:0015074">
    <property type="term" value="P:DNA integration"/>
    <property type="evidence" value="ECO:0007669"/>
    <property type="project" value="InterPro"/>
</dbReference>
<dbReference type="PROSITE" id="PS51900">
    <property type="entry name" value="CB"/>
    <property type="match status" value="1"/>
</dbReference>
<evidence type="ECO:0000313" key="9">
    <source>
        <dbReference type="Proteomes" id="UP000244140"/>
    </source>
</evidence>
<comment type="caution">
    <text evidence="7">The sequence shown here is derived from an EMBL/GenBank/DDBJ whole genome shotgun (WGS) entry which is preliminary data.</text>
</comment>
<dbReference type="PROSITE" id="PS51898">
    <property type="entry name" value="TYR_RECOMBINASE"/>
    <property type="match status" value="1"/>
</dbReference>
<dbReference type="InterPro" id="IPR044068">
    <property type="entry name" value="CB"/>
</dbReference>
<dbReference type="EMBL" id="UGIX01000001">
    <property type="protein sequence ID" value="STP63473.1"/>
    <property type="molecule type" value="Genomic_DNA"/>
</dbReference>
<dbReference type="EMBL" id="PZZH01000001">
    <property type="protein sequence ID" value="PTN76480.1"/>
    <property type="molecule type" value="Genomic_DNA"/>
</dbReference>
<evidence type="ECO:0000259" key="5">
    <source>
        <dbReference type="PROSITE" id="PS51898"/>
    </source>
</evidence>
<dbReference type="GO" id="GO:0003677">
    <property type="term" value="F:DNA binding"/>
    <property type="evidence" value="ECO:0007669"/>
    <property type="project" value="UniProtKB-UniRule"/>
</dbReference>
<accession>A0A855U762</accession>
<keyword evidence="2 4" id="KW-0238">DNA-binding</keyword>
<evidence type="ECO:0000313" key="8">
    <source>
        <dbReference type="EMBL" id="STP63473.1"/>
    </source>
</evidence>
<dbReference type="Pfam" id="PF00589">
    <property type="entry name" value="Phage_integrase"/>
    <property type="match status" value="1"/>
</dbReference>
<dbReference type="AlphaFoldDB" id="A0A855U762"/>
<gene>
    <name evidence="8" type="primary">xerD_1</name>
    <name evidence="7" type="ORF">DAI13_01415</name>
    <name evidence="8" type="ORF">NCTC13379_00288</name>
</gene>
<dbReference type="Proteomes" id="UP000244140">
    <property type="component" value="Unassembled WGS sequence"/>
</dbReference>
<evidence type="ECO:0000256" key="4">
    <source>
        <dbReference type="PROSITE-ProRule" id="PRU01248"/>
    </source>
</evidence>
<dbReference type="PANTHER" id="PTHR30349:SF64">
    <property type="entry name" value="PROPHAGE INTEGRASE INTD-RELATED"/>
    <property type="match status" value="1"/>
</dbReference>
<dbReference type="GO" id="GO:0006310">
    <property type="term" value="P:DNA recombination"/>
    <property type="evidence" value="ECO:0007669"/>
    <property type="project" value="UniProtKB-KW"/>
</dbReference>
<dbReference type="RefSeq" id="WP_010714166.1">
    <property type="nucleotide sequence ID" value="NZ_CP039296.1"/>
</dbReference>
<feature type="domain" description="Tyr recombinase" evidence="5">
    <location>
        <begin position="203"/>
        <end position="399"/>
    </location>
</feature>
<reference evidence="8 10" key="2">
    <citation type="submission" date="2018-06" db="EMBL/GenBank/DDBJ databases">
        <authorList>
            <consortium name="Pathogen Informatics"/>
            <person name="Doyle S."/>
        </authorList>
    </citation>
    <scope>NUCLEOTIDE SEQUENCE [LARGE SCALE GENOMIC DNA]</scope>
    <source>
        <strain evidence="8 10">NCTC13379</strain>
    </source>
</reference>
<dbReference type="InterPro" id="IPR010998">
    <property type="entry name" value="Integrase_recombinase_N"/>
</dbReference>
<name>A0A855U762_ENTFL</name>
<dbReference type="Proteomes" id="UP000254396">
    <property type="component" value="Unassembled WGS sequence"/>
</dbReference>
<dbReference type="Gene3D" id="1.10.150.130">
    <property type="match status" value="1"/>
</dbReference>
<protein>
    <submittedName>
        <fullName evidence="7">Site-specific integrase</fullName>
    </submittedName>
    <submittedName>
        <fullName evidence="8">Tyrosine recombinase XerD</fullName>
    </submittedName>
</protein>
<organism evidence="7 9">
    <name type="scientific">Enterococcus faecalis</name>
    <name type="common">Streptococcus faecalis</name>
    <dbReference type="NCBI Taxonomy" id="1351"/>
    <lineage>
        <taxon>Bacteria</taxon>
        <taxon>Bacillati</taxon>
        <taxon>Bacillota</taxon>
        <taxon>Bacilli</taxon>
        <taxon>Lactobacillales</taxon>
        <taxon>Enterococcaceae</taxon>
        <taxon>Enterococcus</taxon>
    </lineage>
</organism>
<dbReference type="CDD" id="cd01189">
    <property type="entry name" value="INT_ICEBs1_C_like"/>
    <property type="match status" value="1"/>
</dbReference>
<evidence type="ECO:0000256" key="2">
    <source>
        <dbReference type="ARBA" id="ARBA00023125"/>
    </source>
</evidence>
<dbReference type="Gene3D" id="1.10.443.10">
    <property type="entry name" value="Intergrase catalytic core"/>
    <property type="match status" value="1"/>
</dbReference>
<keyword evidence="3" id="KW-0233">DNA recombination</keyword>
<proteinExistence type="inferred from homology"/>
<dbReference type="InterPro" id="IPR050090">
    <property type="entry name" value="Tyrosine_recombinase_XerCD"/>
</dbReference>
<evidence type="ECO:0000313" key="7">
    <source>
        <dbReference type="EMBL" id="PTN76480.1"/>
    </source>
</evidence>
<dbReference type="SUPFAM" id="SSF56349">
    <property type="entry name" value="DNA breaking-rejoining enzymes"/>
    <property type="match status" value="1"/>
</dbReference>
<reference evidence="7 9" key="1">
    <citation type="submission" date="2018-04" db="EMBL/GenBank/DDBJ databases">
        <authorList>
            <person name="Van Tyne D."/>
        </authorList>
    </citation>
    <scope>NUCLEOTIDE SEQUENCE [LARGE SCALE GENOMIC DNA]</scope>
    <source>
        <strain evidence="7 9">B2535</strain>
    </source>
</reference>
<sequence>MWVEKKKDKKGNITYQYRERYTDPRTGKTQKVTTTLAKNTKQAENAARRELEIKIQKILTDYEEEKRLENLIKNEGVIPNDKTLEDMIKEWFDYIQDPKSKERKKGSTLSGYSYGIDSLLNEFLVIEKDKRIQDLTFDDIQAFYDRMIFDFEYQKSYIKRFRAIIRGAFTLAYKKRYIKNLDAINLSKIVTPAKTVDDLINEQVPRYLEKAEAEQIFQVLNGYNPLYTQILELQFHTGMRFGELIALESKNFHDGFLLDIHGTYDHATRSHTRGQKVPPKTRKSFRTIELGDAAVQIIKDRMYHNHFIKNKNSDFLFVTSNDRPYDLGTINSFIASHQIEFNTSTKVSTHVFRHTHISMLAEKSIPIQVIMDRVGHEDRETTEKIYMHVTKKQKTDLVKTLNEL</sequence>
<evidence type="ECO:0000256" key="3">
    <source>
        <dbReference type="ARBA" id="ARBA00023172"/>
    </source>
</evidence>
<evidence type="ECO:0000256" key="1">
    <source>
        <dbReference type="ARBA" id="ARBA00008857"/>
    </source>
</evidence>
<feature type="domain" description="Core-binding (CB)" evidence="6">
    <location>
        <begin position="82"/>
        <end position="173"/>
    </location>
</feature>
<dbReference type="InterPro" id="IPR011010">
    <property type="entry name" value="DNA_brk_join_enz"/>
</dbReference>